<dbReference type="GO" id="GO:0004527">
    <property type="term" value="F:exonuclease activity"/>
    <property type="evidence" value="ECO:0007669"/>
    <property type="project" value="UniProtKB-KW"/>
</dbReference>
<feature type="region of interest" description="Disordered" evidence="15">
    <location>
        <begin position="598"/>
        <end position="623"/>
    </location>
</feature>
<evidence type="ECO:0000256" key="5">
    <source>
        <dbReference type="ARBA" id="ARBA00022806"/>
    </source>
</evidence>
<evidence type="ECO:0000259" key="17">
    <source>
        <dbReference type="PROSITE" id="PS51217"/>
    </source>
</evidence>
<feature type="region of interest" description="Disordered" evidence="15">
    <location>
        <begin position="444"/>
        <end position="508"/>
    </location>
</feature>
<comment type="catalytic activity">
    <reaction evidence="11">
        <text>Couples ATP hydrolysis with the unwinding of duplex DNA by translocating in the 3'-5' direction.</text>
        <dbReference type="EC" id="5.6.2.4"/>
    </reaction>
</comment>
<dbReference type="InterPro" id="IPR011335">
    <property type="entry name" value="Restrct_endonuc-II-like"/>
</dbReference>
<evidence type="ECO:0000256" key="10">
    <source>
        <dbReference type="ARBA" id="ARBA00023235"/>
    </source>
</evidence>
<dbReference type="Gene3D" id="3.90.320.10">
    <property type="match status" value="1"/>
</dbReference>
<comment type="caution">
    <text evidence="18">The sequence shown here is derived from an EMBL/GenBank/DDBJ whole genome shotgun (WGS) entry which is preliminary data.</text>
</comment>
<comment type="catalytic activity">
    <reaction evidence="13">
        <text>ATP + H2O = ADP + phosphate + H(+)</text>
        <dbReference type="Rhea" id="RHEA:13065"/>
        <dbReference type="ChEBI" id="CHEBI:15377"/>
        <dbReference type="ChEBI" id="CHEBI:15378"/>
        <dbReference type="ChEBI" id="CHEBI:30616"/>
        <dbReference type="ChEBI" id="CHEBI:43474"/>
        <dbReference type="ChEBI" id="CHEBI:456216"/>
        <dbReference type="EC" id="5.6.2.4"/>
    </reaction>
</comment>
<feature type="domain" description="UvrD-like helicase ATP-binding" evidence="16">
    <location>
        <begin position="41"/>
        <end position="376"/>
    </location>
</feature>
<dbReference type="Gene3D" id="1.10.486.10">
    <property type="entry name" value="PCRA, domain 4"/>
    <property type="match status" value="1"/>
</dbReference>
<evidence type="ECO:0000256" key="11">
    <source>
        <dbReference type="ARBA" id="ARBA00034617"/>
    </source>
</evidence>
<reference evidence="18 19" key="1">
    <citation type="submission" date="2019-07" db="EMBL/GenBank/DDBJ databases">
        <title>Genomic Encyclopedia of Archaeal and Bacterial Type Strains, Phase II (KMG-II): from individual species to whole genera.</title>
        <authorList>
            <person name="Goeker M."/>
        </authorList>
    </citation>
    <scope>NUCLEOTIDE SEQUENCE [LARGE SCALE GENOMIC DNA]</scope>
    <source>
        <strain evidence="18 19">DSM 46842</strain>
    </source>
</reference>
<keyword evidence="6" id="KW-0269">Exonuclease</keyword>
<dbReference type="Pfam" id="PF13361">
    <property type="entry name" value="UvrD_C"/>
    <property type="match status" value="2"/>
</dbReference>
<dbReference type="AlphaFoldDB" id="A0A5S5D1M6"/>
<proteinExistence type="predicted"/>
<dbReference type="Proteomes" id="UP000322499">
    <property type="component" value="Unassembled WGS sequence"/>
</dbReference>
<keyword evidence="3" id="KW-0227">DNA damage</keyword>
<evidence type="ECO:0000256" key="2">
    <source>
        <dbReference type="ARBA" id="ARBA00022741"/>
    </source>
</evidence>
<dbReference type="Pfam" id="PF00580">
    <property type="entry name" value="UvrD-helicase"/>
    <property type="match status" value="1"/>
</dbReference>
<dbReference type="GO" id="GO:0005829">
    <property type="term" value="C:cytosol"/>
    <property type="evidence" value="ECO:0007669"/>
    <property type="project" value="TreeGrafter"/>
</dbReference>
<evidence type="ECO:0000256" key="7">
    <source>
        <dbReference type="ARBA" id="ARBA00022840"/>
    </source>
</evidence>
<dbReference type="SUPFAM" id="SSF52980">
    <property type="entry name" value="Restriction endonuclease-like"/>
    <property type="match status" value="1"/>
</dbReference>
<dbReference type="PROSITE" id="PS51198">
    <property type="entry name" value="UVRD_HELICASE_ATP_BIND"/>
    <property type="match status" value="1"/>
</dbReference>
<evidence type="ECO:0000256" key="12">
    <source>
        <dbReference type="ARBA" id="ARBA00034808"/>
    </source>
</evidence>
<evidence type="ECO:0000313" key="18">
    <source>
        <dbReference type="EMBL" id="TYP89933.1"/>
    </source>
</evidence>
<evidence type="ECO:0000256" key="1">
    <source>
        <dbReference type="ARBA" id="ARBA00022722"/>
    </source>
</evidence>
<dbReference type="InterPro" id="IPR027417">
    <property type="entry name" value="P-loop_NTPase"/>
</dbReference>
<evidence type="ECO:0000256" key="4">
    <source>
        <dbReference type="ARBA" id="ARBA00022801"/>
    </source>
</evidence>
<feature type="domain" description="UvrD-like helicase C-terminal" evidence="17">
    <location>
        <begin position="377"/>
        <end position="757"/>
    </location>
</feature>
<keyword evidence="4 14" id="KW-0378">Hydrolase</keyword>
<protein>
    <recommendedName>
        <fullName evidence="12">DNA 3'-5' helicase</fullName>
        <ecNumber evidence="12">5.6.2.4</ecNumber>
    </recommendedName>
</protein>
<evidence type="ECO:0000313" key="19">
    <source>
        <dbReference type="Proteomes" id="UP000322499"/>
    </source>
</evidence>
<keyword evidence="5 14" id="KW-0347">Helicase</keyword>
<dbReference type="InterPro" id="IPR038726">
    <property type="entry name" value="PDDEXK_AddAB-type"/>
</dbReference>
<name>A0A5S5D1M6_9ACTN</name>
<keyword evidence="2 14" id="KW-0547">Nucleotide-binding</keyword>
<dbReference type="InterPro" id="IPR011604">
    <property type="entry name" value="PDDEXK-like_dom_sf"/>
</dbReference>
<dbReference type="InterPro" id="IPR014017">
    <property type="entry name" value="DNA_helicase_UvrD-like_C"/>
</dbReference>
<evidence type="ECO:0000256" key="6">
    <source>
        <dbReference type="ARBA" id="ARBA00022839"/>
    </source>
</evidence>
<dbReference type="PANTHER" id="PTHR11070:SF55">
    <property type="entry name" value="DNA 3'-5' HELICASE"/>
    <property type="match status" value="1"/>
</dbReference>
<dbReference type="GO" id="GO:0000725">
    <property type="term" value="P:recombinational repair"/>
    <property type="evidence" value="ECO:0007669"/>
    <property type="project" value="TreeGrafter"/>
</dbReference>
<accession>A0A5S5D1M6</accession>
<dbReference type="EMBL" id="VNHW01000002">
    <property type="protein sequence ID" value="TYP89933.1"/>
    <property type="molecule type" value="Genomic_DNA"/>
</dbReference>
<dbReference type="GO" id="GO:0005524">
    <property type="term" value="F:ATP binding"/>
    <property type="evidence" value="ECO:0007669"/>
    <property type="project" value="UniProtKB-UniRule"/>
</dbReference>
<keyword evidence="19" id="KW-1185">Reference proteome</keyword>
<evidence type="ECO:0000256" key="9">
    <source>
        <dbReference type="ARBA" id="ARBA00023204"/>
    </source>
</evidence>
<dbReference type="RefSeq" id="WP_166531973.1">
    <property type="nucleotide sequence ID" value="NZ_VNHW01000002.1"/>
</dbReference>
<dbReference type="GO" id="GO:0043138">
    <property type="term" value="F:3'-5' DNA helicase activity"/>
    <property type="evidence" value="ECO:0007669"/>
    <property type="project" value="UniProtKB-EC"/>
</dbReference>
<evidence type="ECO:0000256" key="3">
    <source>
        <dbReference type="ARBA" id="ARBA00022763"/>
    </source>
</evidence>
<keyword evidence="9" id="KW-0234">DNA repair</keyword>
<keyword evidence="10" id="KW-0413">Isomerase</keyword>
<feature type="binding site" evidence="14">
    <location>
        <begin position="62"/>
        <end position="69"/>
    </location>
    <ligand>
        <name>ATP</name>
        <dbReference type="ChEBI" id="CHEBI:30616"/>
    </ligand>
</feature>
<dbReference type="GO" id="GO:0033202">
    <property type="term" value="C:DNA helicase complex"/>
    <property type="evidence" value="ECO:0007669"/>
    <property type="project" value="TreeGrafter"/>
</dbReference>
<gene>
    <name evidence="18" type="ORF">BD833_102410</name>
</gene>
<keyword evidence="8" id="KW-0238">DNA-binding</keyword>
<keyword evidence="1" id="KW-0540">Nuclease</keyword>
<evidence type="ECO:0000256" key="15">
    <source>
        <dbReference type="SAM" id="MobiDB-lite"/>
    </source>
</evidence>
<organism evidence="18 19">
    <name type="scientific">Blastococcus xanthinilyticus</name>
    <dbReference type="NCBI Taxonomy" id="1564164"/>
    <lineage>
        <taxon>Bacteria</taxon>
        <taxon>Bacillati</taxon>
        <taxon>Actinomycetota</taxon>
        <taxon>Actinomycetes</taxon>
        <taxon>Geodermatophilales</taxon>
        <taxon>Geodermatophilaceae</taxon>
        <taxon>Blastococcus</taxon>
    </lineage>
</organism>
<dbReference type="SUPFAM" id="SSF52540">
    <property type="entry name" value="P-loop containing nucleoside triphosphate hydrolases"/>
    <property type="match status" value="1"/>
</dbReference>
<evidence type="ECO:0000256" key="14">
    <source>
        <dbReference type="PROSITE-ProRule" id="PRU00560"/>
    </source>
</evidence>
<dbReference type="PROSITE" id="PS51217">
    <property type="entry name" value="UVRD_HELICASE_CTER"/>
    <property type="match status" value="1"/>
</dbReference>
<evidence type="ECO:0000259" key="16">
    <source>
        <dbReference type="PROSITE" id="PS51198"/>
    </source>
</evidence>
<evidence type="ECO:0000256" key="13">
    <source>
        <dbReference type="ARBA" id="ARBA00048988"/>
    </source>
</evidence>
<dbReference type="Pfam" id="PF12705">
    <property type="entry name" value="PDDEXK_1"/>
    <property type="match status" value="1"/>
</dbReference>
<dbReference type="InterPro" id="IPR014016">
    <property type="entry name" value="UvrD-like_ATP-bd"/>
</dbReference>
<dbReference type="GO" id="GO:0003677">
    <property type="term" value="F:DNA binding"/>
    <property type="evidence" value="ECO:0007669"/>
    <property type="project" value="UniProtKB-KW"/>
</dbReference>
<dbReference type="Gene3D" id="3.40.50.300">
    <property type="entry name" value="P-loop containing nucleotide triphosphate hydrolases"/>
    <property type="match status" value="3"/>
</dbReference>
<feature type="compositionally biased region" description="Polar residues" evidence="15">
    <location>
        <begin position="453"/>
        <end position="463"/>
    </location>
</feature>
<dbReference type="CDD" id="cd17932">
    <property type="entry name" value="DEXQc_UvrD"/>
    <property type="match status" value="1"/>
</dbReference>
<keyword evidence="7 14" id="KW-0067">ATP-binding</keyword>
<dbReference type="PANTHER" id="PTHR11070">
    <property type="entry name" value="UVRD / RECB / PCRA DNA HELICASE FAMILY MEMBER"/>
    <property type="match status" value="1"/>
</dbReference>
<dbReference type="EC" id="5.6.2.4" evidence="12"/>
<sequence>MTHDGQLSFDDLLAEAPAAPQEPRRLLTPAEVAERCGLSYAPSDEQAGVVRAPTDRPLVVVAGAGSGKTETMAARVSYLVANRIVEPEAILGLTFTRKAASELNERIRLRLGALARHPSTEDDLRERLAIAQPTVSTYHGYAASLVAEHGLRIGVEPGAGVLGPAMCWGQATTAVAAWTGDMSDVPLSLLTTVEDVLALAAEMGEHDVTPAALRAWTARLEAQIAGYADAPKKKGPYAAVTELLARQRARVALLPLVEAFEARKRAMGSIDYADQVSYAARIAVASPEVGRRERARWQVVLLDEYQDTSVGQLRMLEALFGGDSGHPVLAVGDPRQSIYGWRGASAGTIERFARTFPGRPGRGAQRLTLATSWRNDEAVLAVANAVSAMLPEPAQPLPDLAPAPTAGRGAVTVGLYDTVADETAALADRFARAWYSGVEAARPEWAPEGSAQGRRSGSTQSGDGTWPRCGPEDRDVMAPEGSAQGRRSGSAEQGDGTWPRCGPEDRDAMQHPSMAVLVRTRKQLPGIAAALRERGLPVEVVGLGGLLEVPEVSDVVATLTVLVDPTAGDAMGRLLTGARWRIGPRDLAALEARARALVRSRRPARPDEGGQPTEGPGAVEPPQERGSIVEALDDLGDAAQYSPTGYRRLRRLGGELAHLRTRIGDSLPDLVDEVARTLGLETELASAPGVSPAGARAHLDALHGVAAEFTELAELPSLPAFLGYLRDAEERERGLEPGEVAVNREAVQLLTGHSAKGLEWDVVAVPGMTVDQFPARSNASDSWIKDPGAVPVDLRLTDRAELPQLRLPVPGSGDQAAVRDALEDYVQEWKDFGRDEEIRLGYVAVTRAKRLLLCSGSWWRDGVRPCGPSSLLHTAKEACEAGAGTVVQWAAAPEDGATNPALEEWPVGVWPADPLSEPRRRALTAAAQLVEGAAPHPLDPDLVLGEPDELVASWVRDADLLLRERAAAARPTVEVPLPSHLSVSALVTLRRDPGELARRLRRPMPAAPAPQARRGTAFHAWLEERFGAARLVDLDELPGSGDELAAPDDQLDELREAFLASEWADRQPTEVEVPFETPLGPLTLRGRIDAVFQREDGGYEVIDWKTGPPPSGAELAAVGVQLAAYRLGWSRLTGVPVEQVSAGFHHVAAEETIRPVDLLDEAGLLALVTGTG</sequence>
<evidence type="ECO:0000256" key="8">
    <source>
        <dbReference type="ARBA" id="ARBA00023125"/>
    </source>
</evidence>
<dbReference type="InterPro" id="IPR000212">
    <property type="entry name" value="DNA_helicase_UvrD/REP"/>
</dbReference>